<name>F2JIS0_CELLD</name>
<dbReference type="PANTHER" id="PTHR30204:SF94">
    <property type="entry name" value="HEAVY METAL-DEPENDENT TRANSCRIPTIONAL REGULATOR HI_0293-RELATED"/>
    <property type="match status" value="1"/>
</dbReference>
<dbReference type="InterPro" id="IPR000551">
    <property type="entry name" value="MerR-type_HTH_dom"/>
</dbReference>
<evidence type="ECO:0000313" key="6">
    <source>
        <dbReference type="Proteomes" id="UP000008467"/>
    </source>
</evidence>
<evidence type="ECO:0000256" key="3">
    <source>
        <dbReference type="ARBA" id="ARBA00023163"/>
    </source>
</evidence>
<dbReference type="InterPro" id="IPR047057">
    <property type="entry name" value="MerR_fam"/>
</dbReference>
<gene>
    <name evidence="5" type="ordered locus">Clole_0240</name>
</gene>
<dbReference type="GO" id="GO:0003700">
    <property type="term" value="F:DNA-binding transcription factor activity"/>
    <property type="evidence" value="ECO:0007669"/>
    <property type="project" value="InterPro"/>
</dbReference>
<dbReference type="Pfam" id="PF13411">
    <property type="entry name" value="MerR_1"/>
    <property type="match status" value="1"/>
</dbReference>
<dbReference type="RefSeq" id="WP_013655293.1">
    <property type="nucleotide sequence ID" value="NC_015275.1"/>
</dbReference>
<dbReference type="SUPFAM" id="SSF46955">
    <property type="entry name" value="Putative DNA-binding domain"/>
    <property type="match status" value="1"/>
</dbReference>
<evidence type="ECO:0000256" key="2">
    <source>
        <dbReference type="ARBA" id="ARBA00023125"/>
    </source>
</evidence>
<sequence length="334" mass="38448">MELQKASQVSKDYGISTRMLRYYEQVGLIKSLRQEDYAYRVYDESAVSRLRQIIVLRKLRVPVKQIISILNNSDAVQIVEIFRQNISQLDKEITALSTVKSILMRFAEEIKEKADVNLKLIGDEALFSIIDTLSFPNNQIKEIKEELSMEELNNASETLNKMMDKDVRIIFLPPMTVATYCARGEGCEGKANDVINKFVMEAGLTKIKPDLRQFGFDCSDGAVGVGEPSKAYEIWVSIPDDMEVPGHLIKRKFNGGMYAAHVLRTWDFQDWRLLKEWVDSSDKYDNAWGEPRWTPDETGSGQGFEEQLNYWGNANRGFRMEDMQLDLLFPIREK</sequence>
<keyword evidence="1" id="KW-0805">Transcription regulation</keyword>
<dbReference type="Proteomes" id="UP000008467">
    <property type="component" value="Chromosome"/>
</dbReference>
<keyword evidence="2" id="KW-0238">DNA-binding</keyword>
<dbReference type="SMART" id="SM00422">
    <property type="entry name" value="HTH_MERR"/>
    <property type="match status" value="1"/>
</dbReference>
<evidence type="ECO:0000313" key="5">
    <source>
        <dbReference type="EMBL" id="ADZ81992.1"/>
    </source>
</evidence>
<dbReference type="EMBL" id="CP002582">
    <property type="protein sequence ID" value="ADZ81992.1"/>
    <property type="molecule type" value="Genomic_DNA"/>
</dbReference>
<dbReference type="AlphaFoldDB" id="F2JIS0"/>
<keyword evidence="3" id="KW-0804">Transcription</keyword>
<dbReference type="PANTHER" id="PTHR30204">
    <property type="entry name" value="REDOX-CYCLING DRUG-SENSING TRANSCRIPTIONAL ACTIVATOR SOXR"/>
    <property type="match status" value="1"/>
</dbReference>
<dbReference type="InterPro" id="IPR009061">
    <property type="entry name" value="DNA-bd_dom_put_sf"/>
</dbReference>
<dbReference type="Gene3D" id="3.20.80.10">
    <property type="entry name" value="Regulatory factor, effector binding domain"/>
    <property type="match status" value="1"/>
</dbReference>
<dbReference type="InterPro" id="IPR029441">
    <property type="entry name" value="Cass2"/>
</dbReference>
<dbReference type="Gene3D" id="1.10.1660.10">
    <property type="match status" value="1"/>
</dbReference>
<keyword evidence="6" id="KW-1185">Reference proteome</keyword>
<dbReference type="GO" id="GO:0003677">
    <property type="term" value="F:DNA binding"/>
    <property type="evidence" value="ECO:0007669"/>
    <property type="project" value="UniProtKB-KW"/>
</dbReference>
<organism evidence="5 6">
    <name type="scientific">Cellulosilyticum lentocellum (strain ATCC 49066 / DSM 5427 / NCIMB 11756 / RHM5)</name>
    <name type="common">Clostridium lentocellum</name>
    <dbReference type="NCBI Taxonomy" id="642492"/>
    <lineage>
        <taxon>Bacteria</taxon>
        <taxon>Bacillati</taxon>
        <taxon>Bacillota</taxon>
        <taxon>Clostridia</taxon>
        <taxon>Lachnospirales</taxon>
        <taxon>Cellulosilyticaceae</taxon>
        <taxon>Cellulosilyticum</taxon>
    </lineage>
</organism>
<dbReference type="Pfam" id="PF14526">
    <property type="entry name" value="Cass2"/>
    <property type="match status" value="1"/>
</dbReference>
<feature type="domain" description="HTH merR-type" evidence="4">
    <location>
        <begin position="7"/>
        <end position="72"/>
    </location>
</feature>
<accession>F2JIS0</accession>
<dbReference type="CDD" id="cd00592">
    <property type="entry name" value="HTH_MerR-like"/>
    <property type="match status" value="1"/>
</dbReference>
<dbReference type="KEGG" id="cle:Clole_0240"/>
<dbReference type="HOGENOM" id="CLU_074317_0_0_9"/>
<reference evidence="5 6" key="1">
    <citation type="journal article" date="2011" name="J. Bacteriol.">
        <title>Complete genome sequence of the cellulose-degrading bacterium Cellulosilyticum lentocellum.</title>
        <authorList>
            <consortium name="US DOE Joint Genome Institute"/>
            <person name="Miller D.A."/>
            <person name="Suen G."/>
            <person name="Bruce D."/>
            <person name="Copeland A."/>
            <person name="Cheng J.F."/>
            <person name="Detter C."/>
            <person name="Goodwin L.A."/>
            <person name="Han C.S."/>
            <person name="Hauser L.J."/>
            <person name="Land M.L."/>
            <person name="Lapidus A."/>
            <person name="Lucas S."/>
            <person name="Meincke L."/>
            <person name="Pitluck S."/>
            <person name="Tapia R."/>
            <person name="Teshima H."/>
            <person name="Woyke T."/>
            <person name="Fox B.G."/>
            <person name="Angert E.R."/>
            <person name="Currie C.R."/>
        </authorList>
    </citation>
    <scope>NUCLEOTIDE SEQUENCE [LARGE SCALE GENOMIC DNA]</scope>
    <source>
        <strain evidence="6">ATCC 49066 / DSM 5427 / NCIMB 11756 / RHM5</strain>
    </source>
</reference>
<protein>
    <submittedName>
        <fullName evidence="5">Transcriptional regulator, MerR family</fullName>
    </submittedName>
</protein>
<evidence type="ECO:0000256" key="1">
    <source>
        <dbReference type="ARBA" id="ARBA00023015"/>
    </source>
</evidence>
<dbReference type="InterPro" id="IPR011256">
    <property type="entry name" value="Reg_factor_effector_dom_sf"/>
</dbReference>
<dbReference type="eggNOG" id="COG0789">
    <property type="taxonomic scope" value="Bacteria"/>
</dbReference>
<proteinExistence type="predicted"/>
<dbReference type="STRING" id="642492.Clole_0240"/>
<evidence type="ECO:0000259" key="4">
    <source>
        <dbReference type="PROSITE" id="PS50937"/>
    </source>
</evidence>
<dbReference type="PROSITE" id="PS50937">
    <property type="entry name" value="HTH_MERR_2"/>
    <property type="match status" value="1"/>
</dbReference>